<protein>
    <submittedName>
        <fullName evidence="2">Uncharacterized protein</fullName>
    </submittedName>
</protein>
<keyword evidence="1" id="KW-1133">Transmembrane helix</keyword>
<feature type="transmembrane region" description="Helical" evidence="1">
    <location>
        <begin position="50"/>
        <end position="72"/>
    </location>
</feature>
<name>A0A9P4Y8P7_CRYP1</name>
<proteinExistence type="predicted"/>
<keyword evidence="1" id="KW-0812">Transmembrane</keyword>
<dbReference type="AlphaFoldDB" id="A0A9P4Y8P7"/>
<evidence type="ECO:0000313" key="2">
    <source>
        <dbReference type="EMBL" id="KAF3768464.1"/>
    </source>
</evidence>
<organism evidence="2 3">
    <name type="scientific">Cryphonectria parasitica (strain ATCC 38755 / EP155)</name>
    <dbReference type="NCBI Taxonomy" id="660469"/>
    <lineage>
        <taxon>Eukaryota</taxon>
        <taxon>Fungi</taxon>
        <taxon>Dikarya</taxon>
        <taxon>Ascomycota</taxon>
        <taxon>Pezizomycotina</taxon>
        <taxon>Sordariomycetes</taxon>
        <taxon>Sordariomycetidae</taxon>
        <taxon>Diaporthales</taxon>
        <taxon>Cryphonectriaceae</taxon>
        <taxon>Cryphonectria-Endothia species complex</taxon>
        <taxon>Cryphonectria</taxon>
    </lineage>
</organism>
<dbReference type="EMBL" id="MU032345">
    <property type="protein sequence ID" value="KAF3768464.1"/>
    <property type="molecule type" value="Genomic_DNA"/>
</dbReference>
<comment type="caution">
    <text evidence="2">The sequence shown here is derived from an EMBL/GenBank/DDBJ whole genome shotgun (WGS) entry which is preliminary data.</text>
</comment>
<reference evidence="2" key="1">
    <citation type="journal article" date="2020" name="Phytopathology">
        <title>Genome sequence of the chestnut blight fungus Cryphonectria parasitica EP155: A fundamental resource for an archetypical invasive plant pathogen.</title>
        <authorList>
            <person name="Crouch J.A."/>
            <person name="Dawe A."/>
            <person name="Aerts A."/>
            <person name="Barry K."/>
            <person name="Churchill A.C.L."/>
            <person name="Grimwood J."/>
            <person name="Hillman B."/>
            <person name="Milgroom M.G."/>
            <person name="Pangilinan J."/>
            <person name="Smith M."/>
            <person name="Salamov A."/>
            <person name="Schmutz J."/>
            <person name="Yadav J."/>
            <person name="Grigoriev I.V."/>
            <person name="Nuss D."/>
        </authorList>
    </citation>
    <scope>NUCLEOTIDE SEQUENCE</scope>
    <source>
        <strain evidence="2">EP155</strain>
    </source>
</reference>
<keyword evidence="1" id="KW-0472">Membrane</keyword>
<dbReference type="GeneID" id="63832155"/>
<dbReference type="Proteomes" id="UP000803844">
    <property type="component" value="Unassembled WGS sequence"/>
</dbReference>
<keyword evidence="3" id="KW-1185">Reference proteome</keyword>
<evidence type="ECO:0000256" key="1">
    <source>
        <dbReference type="SAM" id="Phobius"/>
    </source>
</evidence>
<evidence type="ECO:0000313" key="3">
    <source>
        <dbReference type="Proteomes" id="UP000803844"/>
    </source>
</evidence>
<gene>
    <name evidence="2" type="ORF">M406DRAFT_102724</name>
</gene>
<accession>A0A9P4Y8P7</accession>
<dbReference type="RefSeq" id="XP_040779425.1">
    <property type="nucleotide sequence ID" value="XM_040915026.1"/>
</dbReference>
<sequence>MHAFSFRSHPYACLLTQRSYTHHTRLREFVDLFLRCFFLSPFPRLYSTQVFFFTSGAGGIITLGMEGIMMIWEGIQDSKWQRICAHTEHTRPMDIWQHTHKEMHFQPPRPLTTRSQASAVPSNT</sequence>